<keyword evidence="3" id="KW-1185">Reference proteome</keyword>
<dbReference type="Gene3D" id="3.40.630.30">
    <property type="match status" value="1"/>
</dbReference>
<dbReference type="CDD" id="cd04301">
    <property type="entry name" value="NAT_SF"/>
    <property type="match status" value="1"/>
</dbReference>
<dbReference type="Proteomes" id="UP000612282">
    <property type="component" value="Unassembled WGS sequence"/>
</dbReference>
<evidence type="ECO:0000313" key="3">
    <source>
        <dbReference type="Proteomes" id="UP000612282"/>
    </source>
</evidence>
<dbReference type="Pfam" id="PF13302">
    <property type="entry name" value="Acetyltransf_3"/>
    <property type="match status" value="1"/>
</dbReference>
<gene>
    <name evidence="2" type="ORF">Aco03nite_065240</name>
</gene>
<evidence type="ECO:0000259" key="1">
    <source>
        <dbReference type="PROSITE" id="PS51186"/>
    </source>
</evidence>
<proteinExistence type="predicted"/>
<dbReference type="InterPro" id="IPR051908">
    <property type="entry name" value="Ribosomal_N-acetyltransferase"/>
</dbReference>
<name>A0ABQ3XHZ1_9ACTN</name>
<organism evidence="2 3">
    <name type="scientific">Actinoplanes couchii</name>
    <dbReference type="NCBI Taxonomy" id="403638"/>
    <lineage>
        <taxon>Bacteria</taxon>
        <taxon>Bacillati</taxon>
        <taxon>Actinomycetota</taxon>
        <taxon>Actinomycetes</taxon>
        <taxon>Micromonosporales</taxon>
        <taxon>Micromonosporaceae</taxon>
        <taxon>Actinoplanes</taxon>
    </lineage>
</organism>
<evidence type="ECO:0000313" key="2">
    <source>
        <dbReference type="EMBL" id="GID58120.1"/>
    </source>
</evidence>
<reference evidence="2 3" key="1">
    <citation type="submission" date="2021-01" db="EMBL/GenBank/DDBJ databases">
        <title>Whole genome shotgun sequence of Actinoplanes couchii NBRC 106145.</title>
        <authorList>
            <person name="Komaki H."/>
            <person name="Tamura T."/>
        </authorList>
    </citation>
    <scope>NUCLEOTIDE SEQUENCE [LARGE SCALE GENOMIC DNA]</scope>
    <source>
        <strain evidence="2 3">NBRC 106145</strain>
    </source>
</reference>
<dbReference type="PROSITE" id="PS51186">
    <property type="entry name" value="GNAT"/>
    <property type="match status" value="1"/>
</dbReference>
<comment type="caution">
    <text evidence="2">The sequence shown here is derived from an EMBL/GenBank/DDBJ whole genome shotgun (WGS) entry which is preliminary data.</text>
</comment>
<dbReference type="InterPro" id="IPR016181">
    <property type="entry name" value="Acyl_CoA_acyltransferase"/>
</dbReference>
<dbReference type="PANTHER" id="PTHR43441">
    <property type="entry name" value="RIBOSOMAL-PROTEIN-SERINE ACETYLTRANSFERASE"/>
    <property type="match status" value="1"/>
</dbReference>
<accession>A0ABQ3XHZ1</accession>
<protein>
    <recommendedName>
        <fullName evidence="1">N-acetyltransferase domain-containing protein</fullName>
    </recommendedName>
</protein>
<dbReference type="InterPro" id="IPR000182">
    <property type="entry name" value="GNAT_dom"/>
</dbReference>
<dbReference type="EMBL" id="BOMG01000081">
    <property type="protein sequence ID" value="GID58120.1"/>
    <property type="molecule type" value="Genomic_DNA"/>
</dbReference>
<dbReference type="SUPFAM" id="SSF55729">
    <property type="entry name" value="Acyl-CoA N-acyltransferases (Nat)"/>
    <property type="match status" value="1"/>
</dbReference>
<feature type="domain" description="N-acetyltransferase" evidence="1">
    <location>
        <begin position="14"/>
        <end position="179"/>
    </location>
</feature>
<sequence>MWQSSPVPQSHPDVRILHLTPAAFHALADGDAATAATVIPVPVTPYLLGPECGQVWRRRAAQCDADPRAASWVTGLVWAGSLNKAVGAAGFHGPPDSSGVVEIGYGIDPDHRGNGYARTALEDLLSRAIRDPRVTRVRVSIAPDNLASRSLATAFGFRQVGERIDAEDGLELVYERPAYWPEVRCTIRRPEPKKLAALSR</sequence>
<dbReference type="PANTHER" id="PTHR43441:SF6">
    <property type="entry name" value="N-ACETYLTRANSFERASE DOMAIN-CONTAINING PROTEIN"/>
    <property type="match status" value="1"/>
</dbReference>